<dbReference type="EMBL" id="JARJLG010000081">
    <property type="protein sequence ID" value="KAJ7750733.1"/>
    <property type="molecule type" value="Genomic_DNA"/>
</dbReference>
<dbReference type="Gene3D" id="3.30.710.10">
    <property type="entry name" value="Potassium Channel Kv1.1, Chain A"/>
    <property type="match status" value="1"/>
</dbReference>
<sequence>MSDINLPTGLRRVEDLWFPDADLIFRAEDTFFRLYGNFLGARSSVFRDMVAFPQPPVADGDSIDGIPIVRLHDSAAEVEVFLRAVFDSSFFMPPPAPVDFATVIGVLRLAHKYDVRYLFRRALSHLDSLHPTDLPVFLETASIFAKHHVHYPPGIVTDLIVLRVASEVGAIWILPTAYYNVCTYTIPEMLAAGEPWRTLGPHEQQICLTFYPEMIRAMASIHGYLNFIPQESCLSTQSCAVTVSEARGVMLNGIADSWGSDSLSELPFDGLCSQCSSIAQDPHAAAQEQFWDPG</sequence>
<dbReference type="CDD" id="cd18186">
    <property type="entry name" value="BTB_POZ_ZBTB_KLHL-like"/>
    <property type="match status" value="1"/>
</dbReference>
<proteinExistence type="predicted"/>
<feature type="domain" description="BTB" evidence="1">
    <location>
        <begin position="21"/>
        <end position="130"/>
    </location>
</feature>
<organism evidence="2 3">
    <name type="scientific">Mycena maculata</name>
    <dbReference type="NCBI Taxonomy" id="230809"/>
    <lineage>
        <taxon>Eukaryota</taxon>
        <taxon>Fungi</taxon>
        <taxon>Dikarya</taxon>
        <taxon>Basidiomycota</taxon>
        <taxon>Agaricomycotina</taxon>
        <taxon>Agaricomycetes</taxon>
        <taxon>Agaricomycetidae</taxon>
        <taxon>Agaricales</taxon>
        <taxon>Marasmiineae</taxon>
        <taxon>Mycenaceae</taxon>
        <taxon>Mycena</taxon>
    </lineage>
</organism>
<dbReference type="InterPro" id="IPR000210">
    <property type="entry name" value="BTB/POZ_dom"/>
</dbReference>
<accession>A0AAD7IUH8</accession>
<name>A0AAD7IUH8_9AGAR</name>
<evidence type="ECO:0000313" key="2">
    <source>
        <dbReference type="EMBL" id="KAJ7750733.1"/>
    </source>
</evidence>
<dbReference type="AlphaFoldDB" id="A0AAD7IUH8"/>
<protein>
    <recommendedName>
        <fullName evidence="1">BTB domain-containing protein</fullName>
    </recommendedName>
</protein>
<comment type="caution">
    <text evidence="2">The sequence shown here is derived from an EMBL/GenBank/DDBJ whole genome shotgun (WGS) entry which is preliminary data.</text>
</comment>
<dbReference type="SMART" id="SM00225">
    <property type="entry name" value="BTB"/>
    <property type="match status" value="1"/>
</dbReference>
<reference evidence="2" key="1">
    <citation type="submission" date="2023-03" db="EMBL/GenBank/DDBJ databases">
        <title>Massive genome expansion in bonnet fungi (Mycena s.s.) driven by repeated elements and novel gene families across ecological guilds.</title>
        <authorList>
            <consortium name="Lawrence Berkeley National Laboratory"/>
            <person name="Harder C.B."/>
            <person name="Miyauchi S."/>
            <person name="Viragh M."/>
            <person name="Kuo A."/>
            <person name="Thoen E."/>
            <person name="Andreopoulos B."/>
            <person name="Lu D."/>
            <person name="Skrede I."/>
            <person name="Drula E."/>
            <person name="Henrissat B."/>
            <person name="Morin E."/>
            <person name="Kohler A."/>
            <person name="Barry K."/>
            <person name="LaButti K."/>
            <person name="Morin E."/>
            <person name="Salamov A."/>
            <person name="Lipzen A."/>
            <person name="Mereny Z."/>
            <person name="Hegedus B."/>
            <person name="Baldrian P."/>
            <person name="Stursova M."/>
            <person name="Weitz H."/>
            <person name="Taylor A."/>
            <person name="Grigoriev I.V."/>
            <person name="Nagy L.G."/>
            <person name="Martin F."/>
            <person name="Kauserud H."/>
        </authorList>
    </citation>
    <scope>NUCLEOTIDE SEQUENCE</scope>
    <source>
        <strain evidence="2">CBHHK188m</strain>
    </source>
</reference>
<evidence type="ECO:0000259" key="1">
    <source>
        <dbReference type="SMART" id="SM00225"/>
    </source>
</evidence>
<keyword evidence="3" id="KW-1185">Reference proteome</keyword>
<evidence type="ECO:0000313" key="3">
    <source>
        <dbReference type="Proteomes" id="UP001215280"/>
    </source>
</evidence>
<dbReference type="SUPFAM" id="SSF54695">
    <property type="entry name" value="POZ domain"/>
    <property type="match status" value="1"/>
</dbReference>
<dbReference type="InterPro" id="IPR011333">
    <property type="entry name" value="SKP1/BTB/POZ_sf"/>
</dbReference>
<dbReference type="Proteomes" id="UP001215280">
    <property type="component" value="Unassembled WGS sequence"/>
</dbReference>
<gene>
    <name evidence="2" type="ORF">DFH07DRAFT_1062081</name>
</gene>